<dbReference type="Proteomes" id="UP000198972">
    <property type="component" value="Unassembled WGS sequence"/>
</dbReference>
<protein>
    <recommendedName>
        <fullName evidence="4">PilX N-terminal</fullName>
    </recommendedName>
</protein>
<sequence length="586" mass="65108">MIRNERGYALVLVMFMVVIFLILATAVMGAALGGANRTEKAEDNVQSLHLAEKTLDEAVAYLVAQYDGKAMRPVDLAIDMRQTKLDELKNKITNTKLNSAGGKLISIEPLPLAADHTSYSVKLTAEAIVNETRRTLQQEVIISSYPEFLNYAFGSEKDVIINGAVYSPKGSVYAGNELKIDNWADYKYFTIDKWIKAAYPRLDLKDDNKVFVQSLDAIKVHNLTGVTPRGREEGDYTSYLRSSNPLIEDLLGISKNQIQIRSNKKFVSINVEETFIDKATEATGIDTARSEIKNAIDSGNYTAFSDKLVSYGVTKMNAPPVKPTPPLDLNDTNAMNEYLSKKADYDNYIAQFKNITGSKLFDGDLELDGIEYKALEFTNNAQQGVNGSSVKWFIVNGDLKIMNYNPNLNEKLTIKGNILVTGDVTISGNVLVDATIYTLGETTLQDAIIRGMGDDRKQLMMISKGKIFINRVDAPSNHGSYSSSNPNTLDAFFYTDDTAELYGVGSIFWLNGGFFSKGTLTINAVRGDVEDTGSDFNFHITEAERDKDKSRFVIEYNDQFFENQSAALPRVEKLSVQVKSRRLISN</sequence>
<keyword evidence="1" id="KW-0472">Membrane</keyword>
<evidence type="ECO:0000313" key="3">
    <source>
        <dbReference type="Proteomes" id="UP000198972"/>
    </source>
</evidence>
<dbReference type="STRING" id="670482.SAMN04488542_10777"/>
<organism evidence="2 3">
    <name type="scientific">Fontibacillus panacisegetis</name>
    <dbReference type="NCBI Taxonomy" id="670482"/>
    <lineage>
        <taxon>Bacteria</taxon>
        <taxon>Bacillati</taxon>
        <taxon>Bacillota</taxon>
        <taxon>Bacilli</taxon>
        <taxon>Bacillales</taxon>
        <taxon>Paenibacillaceae</taxon>
        <taxon>Fontibacillus</taxon>
    </lineage>
</organism>
<dbReference type="OrthoDB" id="2349072at2"/>
<dbReference type="AlphaFoldDB" id="A0A1G7JA00"/>
<keyword evidence="3" id="KW-1185">Reference proteome</keyword>
<evidence type="ECO:0000256" key="1">
    <source>
        <dbReference type="SAM" id="Phobius"/>
    </source>
</evidence>
<reference evidence="2 3" key="1">
    <citation type="submission" date="2016-10" db="EMBL/GenBank/DDBJ databases">
        <authorList>
            <person name="de Groot N.N."/>
        </authorList>
    </citation>
    <scope>NUCLEOTIDE SEQUENCE [LARGE SCALE GENOMIC DNA]</scope>
    <source>
        <strain evidence="2 3">DSM 28129</strain>
    </source>
</reference>
<name>A0A1G7JA00_9BACL</name>
<proteinExistence type="predicted"/>
<keyword evidence="1" id="KW-1133">Transmembrane helix</keyword>
<evidence type="ECO:0008006" key="4">
    <source>
        <dbReference type="Google" id="ProtNLM"/>
    </source>
</evidence>
<dbReference type="RefSeq" id="WP_091228373.1">
    <property type="nucleotide sequence ID" value="NZ_FNBG01000007.1"/>
</dbReference>
<gene>
    <name evidence="2" type="ORF">SAMN04488542_10777</name>
</gene>
<dbReference type="EMBL" id="FNBG01000007">
    <property type="protein sequence ID" value="SDF21731.1"/>
    <property type="molecule type" value="Genomic_DNA"/>
</dbReference>
<evidence type="ECO:0000313" key="2">
    <source>
        <dbReference type="EMBL" id="SDF21731.1"/>
    </source>
</evidence>
<feature type="transmembrane region" description="Helical" evidence="1">
    <location>
        <begin position="7"/>
        <end position="32"/>
    </location>
</feature>
<accession>A0A1G7JA00</accession>
<keyword evidence="1" id="KW-0812">Transmembrane</keyword>